<dbReference type="Proteomes" id="UP001320119">
    <property type="component" value="Chromosome"/>
</dbReference>
<dbReference type="KEGG" id="marq:MARGE09_P2360"/>
<dbReference type="EMBL" id="AP023086">
    <property type="protein sequence ID" value="BCD98159.1"/>
    <property type="molecule type" value="Genomic_DNA"/>
</dbReference>
<keyword evidence="1" id="KW-0472">Membrane</keyword>
<feature type="transmembrane region" description="Helical" evidence="1">
    <location>
        <begin position="113"/>
        <end position="135"/>
    </location>
</feature>
<sequence length="226" mass="25011">MFAILFSEGMTPFYQNVSSFPTVFFSFFLIVSCLFWAISIMGMIDIEILDLPEAETGGEEGMVNGVSTVLLKLGLNGVPITIIITLIALFGWFVSFYSVYFFQISDLMAPIRWVANVAIFAASLYVAILITSQVIKPLRSLFKSMSNDIQKKILGQAAVVRTSRVDEKFGEAEFNDGGAGLILKVRSFDGAVFKRNDRVILLEYVAEQNFYKVIAESEFSLGGAAQ</sequence>
<feature type="transmembrane region" description="Helical" evidence="1">
    <location>
        <begin position="80"/>
        <end position="101"/>
    </location>
</feature>
<proteinExistence type="predicted"/>
<feature type="transmembrane region" description="Helical" evidence="1">
    <location>
        <begin position="20"/>
        <end position="38"/>
    </location>
</feature>
<protein>
    <recommendedName>
        <fullName evidence="4">DUF1449 domain-containing protein</fullName>
    </recommendedName>
</protein>
<evidence type="ECO:0000256" key="1">
    <source>
        <dbReference type="SAM" id="Phobius"/>
    </source>
</evidence>
<keyword evidence="3" id="KW-1185">Reference proteome</keyword>
<keyword evidence="1" id="KW-0812">Transmembrane</keyword>
<evidence type="ECO:0000313" key="3">
    <source>
        <dbReference type="Proteomes" id="UP001320119"/>
    </source>
</evidence>
<evidence type="ECO:0000313" key="2">
    <source>
        <dbReference type="EMBL" id="BCD98159.1"/>
    </source>
</evidence>
<name>A0AAN1WIF6_9GAMM</name>
<evidence type="ECO:0008006" key="4">
    <source>
        <dbReference type="Google" id="ProtNLM"/>
    </source>
</evidence>
<organism evidence="2 3">
    <name type="scientific">Marinagarivorans cellulosilyticus</name>
    <dbReference type="NCBI Taxonomy" id="2721545"/>
    <lineage>
        <taxon>Bacteria</taxon>
        <taxon>Pseudomonadati</taxon>
        <taxon>Pseudomonadota</taxon>
        <taxon>Gammaproteobacteria</taxon>
        <taxon>Cellvibrionales</taxon>
        <taxon>Cellvibrionaceae</taxon>
        <taxon>Marinagarivorans</taxon>
    </lineage>
</organism>
<keyword evidence="1" id="KW-1133">Transmembrane helix</keyword>
<dbReference type="AlphaFoldDB" id="A0AAN1WIF6"/>
<gene>
    <name evidence="2" type="ORF">MARGE09_P2360</name>
</gene>
<accession>A0AAN1WIF6</accession>
<reference evidence="2 3" key="1">
    <citation type="journal article" date="2022" name="IScience">
        <title>An ultrasensitive nanofiber-based assay for enzymatic hydrolysis and deep-sea microbial degradation of cellulose.</title>
        <authorList>
            <person name="Tsudome M."/>
            <person name="Tachioka M."/>
            <person name="Miyazaki M."/>
            <person name="Uchimura K."/>
            <person name="Tsuda M."/>
            <person name="Takaki Y."/>
            <person name="Deguchi S."/>
        </authorList>
    </citation>
    <scope>NUCLEOTIDE SEQUENCE [LARGE SCALE GENOMIC DNA]</scope>
    <source>
        <strain evidence="2 3">GE09</strain>
    </source>
</reference>
<dbReference type="RefSeq" id="WP_236982328.1">
    <property type="nucleotide sequence ID" value="NZ_AP023086.1"/>
</dbReference>